<feature type="binding site" evidence="2">
    <location>
        <begin position="8"/>
        <end position="15"/>
    </location>
    <ligand>
        <name>substrate</name>
    </ligand>
</feature>
<dbReference type="Gene3D" id="3.40.50.1240">
    <property type="entry name" value="Phosphoglycerate mutase-like"/>
    <property type="match status" value="1"/>
</dbReference>
<dbReference type="GO" id="GO:0005737">
    <property type="term" value="C:cytoplasm"/>
    <property type="evidence" value="ECO:0007669"/>
    <property type="project" value="TreeGrafter"/>
</dbReference>
<dbReference type="Pfam" id="PF00300">
    <property type="entry name" value="His_Phos_1"/>
    <property type="match status" value="1"/>
</dbReference>
<evidence type="ECO:0000256" key="2">
    <source>
        <dbReference type="PIRSR" id="PIRSR613078-2"/>
    </source>
</evidence>
<protein>
    <submittedName>
        <fullName evidence="3">Phosphoglycerate mutase</fullName>
    </submittedName>
</protein>
<proteinExistence type="predicted"/>
<reference evidence="3 4" key="1">
    <citation type="journal article" date="2014" name="Genome Announc.">
        <title>The Genome of the Predominant Equine Lactobacillus Species, Lactobacillus equi, Is Reflective of Its Lifestyle Adaptations to an Herbivorous Host.</title>
        <authorList>
            <person name="O'Donnell M.M."/>
            <person name="Harris H.M."/>
            <person name="O'Toole P.W."/>
            <person name="Ross R.P."/>
        </authorList>
    </citation>
    <scope>NUCLEOTIDE SEQUENCE [LARGE SCALE GENOMIC DNA]</scope>
    <source>
        <strain evidence="3 4">DPC 6820</strain>
    </source>
</reference>
<evidence type="ECO:0000313" key="3">
    <source>
        <dbReference type="EMBL" id="ETA73700.1"/>
    </source>
</evidence>
<dbReference type="Proteomes" id="UP000018559">
    <property type="component" value="Unassembled WGS sequence"/>
</dbReference>
<dbReference type="PANTHER" id="PTHR48100:SF1">
    <property type="entry name" value="HISTIDINE PHOSPHATASE FAMILY PROTEIN-RELATED"/>
    <property type="match status" value="1"/>
</dbReference>
<feature type="binding site" evidence="2">
    <location>
        <position position="61"/>
    </location>
    <ligand>
        <name>substrate</name>
    </ligand>
</feature>
<feature type="active site" description="Proton donor/acceptor" evidence="1">
    <location>
        <position position="87"/>
    </location>
</feature>
<keyword evidence="4" id="KW-1185">Reference proteome</keyword>
<feature type="active site" description="Tele-phosphohistidine intermediate" evidence="1">
    <location>
        <position position="9"/>
    </location>
</feature>
<dbReference type="EMBL" id="AWWH01000164">
    <property type="protein sequence ID" value="ETA73700.1"/>
    <property type="molecule type" value="Genomic_DNA"/>
</dbReference>
<dbReference type="SMART" id="SM00855">
    <property type="entry name" value="PGAM"/>
    <property type="match status" value="1"/>
</dbReference>
<comment type="caution">
    <text evidence="3">The sequence shown here is derived from an EMBL/GenBank/DDBJ whole genome shotgun (WGS) entry which is preliminary data.</text>
</comment>
<sequence length="208" mass="23309">MTEFYFVRHGKTQFNLERRFQGGQCDSPLLSESLRDAKKVGDYFKAQGQNFDAWYTSPQKRAWQTGQVIVDQLTQDLVAQPLDGLREIEFGTWDGQKLADFAGTADLKNYLEKPSQYDPAVNGGESYPEFLARANAALAEIYQQHPQGKVLISAHAVLISFLTKSKIGINLDAVRPAGLVANTSVTVLKTDNFENFTIPVWNLTDFLK</sequence>
<dbReference type="AlphaFoldDB" id="V7HWP5"/>
<organism evidence="3 4">
    <name type="scientific">Ligilactobacillus equi DPC 6820</name>
    <dbReference type="NCBI Taxonomy" id="1392007"/>
    <lineage>
        <taxon>Bacteria</taxon>
        <taxon>Bacillati</taxon>
        <taxon>Bacillota</taxon>
        <taxon>Bacilli</taxon>
        <taxon>Lactobacillales</taxon>
        <taxon>Lactobacillaceae</taxon>
        <taxon>Ligilactobacillus</taxon>
    </lineage>
</organism>
<dbReference type="InterPro" id="IPR013078">
    <property type="entry name" value="His_Pase_superF_clade-1"/>
</dbReference>
<evidence type="ECO:0000256" key="1">
    <source>
        <dbReference type="PIRSR" id="PIRSR613078-1"/>
    </source>
</evidence>
<evidence type="ECO:0000313" key="4">
    <source>
        <dbReference type="Proteomes" id="UP000018559"/>
    </source>
</evidence>
<dbReference type="RefSeq" id="WP_023860129.1">
    <property type="nucleotide sequence ID" value="NZ_AWWH01000164.1"/>
</dbReference>
<accession>V7HWP5</accession>
<dbReference type="GO" id="GO:0016791">
    <property type="term" value="F:phosphatase activity"/>
    <property type="evidence" value="ECO:0007669"/>
    <property type="project" value="TreeGrafter"/>
</dbReference>
<name>V7HWP5_9LACO</name>
<dbReference type="PANTHER" id="PTHR48100">
    <property type="entry name" value="BROAD-SPECIFICITY PHOSPHATASE YOR283W-RELATED"/>
    <property type="match status" value="1"/>
</dbReference>
<dbReference type="PATRIC" id="fig|1392007.3.peg.1532"/>
<dbReference type="SUPFAM" id="SSF53254">
    <property type="entry name" value="Phosphoglycerate mutase-like"/>
    <property type="match status" value="1"/>
</dbReference>
<gene>
    <name evidence="3" type="ORF">LEQ_1138</name>
</gene>
<dbReference type="InterPro" id="IPR050275">
    <property type="entry name" value="PGM_Phosphatase"/>
</dbReference>
<dbReference type="CDD" id="cd07067">
    <property type="entry name" value="HP_PGM_like"/>
    <property type="match status" value="1"/>
</dbReference>
<dbReference type="InterPro" id="IPR029033">
    <property type="entry name" value="His_PPase_superfam"/>
</dbReference>